<keyword evidence="1" id="KW-0732">Signal</keyword>
<dbReference type="Gramene" id="mRNA:HanXRQr2_Chr15g0690861">
    <property type="protein sequence ID" value="CDS:HanXRQr2_Chr15g0690861.1"/>
    <property type="gene ID" value="HanXRQr2_Chr15g0690861"/>
</dbReference>
<gene>
    <name evidence="2" type="ORF">HanXRQr2_Chr15g0690861</name>
</gene>
<reference evidence="2" key="2">
    <citation type="submission" date="2020-06" db="EMBL/GenBank/DDBJ databases">
        <title>Helianthus annuus Genome sequencing and assembly Release 2.</title>
        <authorList>
            <person name="Gouzy J."/>
            <person name="Langlade N."/>
            <person name="Munos S."/>
        </authorList>
    </citation>
    <scope>NUCLEOTIDE SEQUENCE</scope>
    <source>
        <tissue evidence="2">Leaves</tissue>
    </source>
</reference>
<reference evidence="2" key="1">
    <citation type="journal article" date="2017" name="Nature">
        <title>The sunflower genome provides insights into oil metabolism, flowering and Asterid evolution.</title>
        <authorList>
            <person name="Badouin H."/>
            <person name="Gouzy J."/>
            <person name="Grassa C.J."/>
            <person name="Murat F."/>
            <person name="Staton S.E."/>
            <person name="Cottret L."/>
            <person name="Lelandais-Briere C."/>
            <person name="Owens G.L."/>
            <person name="Carrere S."/>
            <person name="Mayjonade B."/>
            <person name="Legrand L."/>
            <person name="Gill N."/>
            <person name="Kane N.C."/>
            <person name="Bowers J.E."/>
            <person name="Hubner S."/>
            <person name="Bellec A."/>
            <person name="Berard A."/>
            <person name="Berges H."/>
            <person name="Blanchet N."/>
            <person name="Boniface M.C."/>
            <person name="Brunel D."/>
            <person name="Catrice O."/>
            <person name="Chaidir N."/>
            <person name="Claudel C."/>
            <person name="Donnadieu C."/>
            <person name="Faraut T."/>
            <person name="Fievet G."/>
            <person name="Helmstetter N."/>
            <person name="King M."/>
            <person name="Knapp S.J."/>
            <person name="Lai Z."/>
            <person name="Le Paslier M.C."/>
            <person name="Lippi Y."/>
            <person name="Lorenzon L."/>
            <person name="Mandel J.R."/>
            <person name="Marage G."/>
            <person name="Marchand G."/>
            <person name="Marquand E."/>
            <person name="Bret-Mestries E."/>
            <person name="Morien E."/>
            <person name="Nambeesan S."/>
            <person name="Nguyen T."/>
            <person name="Pegot-Espagnet P."/>
            <person name="Pouilly N."/>
            <person name="Raftis F."/>
            <person name="Sallet E."/>
            <person name="Schiex T."/>
            <person name="Thomas J."/>
            <person name="Vandecasteele C."/>
            <person name="Vares D."/>
            <person name="Vear F."/>
            <person name="Vautrin S."/>
            <person name="Crespi M."/>
            <person name="Mangin B."/>
            <person name="Burke J.M."/>
            <person name="Salse J."/>
            <person name="Munos S."/>
            <person name="Vincourt P."/>
            <person name="Rieseberg L.H."/>
            <person name="Langlade N.B."/>
        </authorList>
    </citation>
    <scope>NUCLEOTIDE SEQUENCE</scope>
    <source>
        <tissue evidence="2">Leaves</tissue>
    </source>
</reference>
<feature type="chain" id="PRO_5039891929" evidence="1">
    <location>
        <begin position="20"/>
        <end position="55"/>
    </location>
</feature>
<dbReference type="Proteomes" id="UP000215914">
    <property type="component" value="Unassembled WGS sequence"/>
</dbReference>
<organism evidence="2 3">
    <name type="scientific">Helianthus annuus</name>
    <name type="common">Common sunflower</name>
    <dbReference type="NCBI Taxonomy" id="4232"/>
    <lineage>
        <taxon>Eukaryota</taxon>
        <taxon>Viridiplantae</taxon>
        <taxon>Streptophyta</taxon>
        <taxon>Embryophyta</taxon>
        <taxon>Tracheophyta</taxon>
        <taxon>Spermatophyta</taxon>
        <taxon>Magnoliopsida</taxon>
        <taxon>eudicotyledons</taxon>
        <taxon>Gunneridae</taxon>
        <taxon>Pentapetalae</taxon>
        <taxon>asterids</taxon>
        <taxon>campanulids</taxon>
        <taxon>Asterales</taxon>
        <taxon>Asteraceae</taxon>
        <taxon>Asteroideae</taxon>
        <taxon>Heliantheae alliance</taxon>
        <taxon>Heliantheae</taxon>
        <taxon>Helianthus</taxon>
    </lineage>
</organism>
<proteinExistence type="predicted"/>
<feature type="signal peptide" evidence="1">
    <location>
        <begin position="1"/>
        <end position="19"/>
    </location>
</feature>
<dbReference type="EMBL" id="MNCJ02000330">
    <property type="protein sequence ID" value="KAF5764335.1"/>
    <property type="molecule type" value="Genomic_DNA"/>
</dbReference>
<sequence>MTFSCFILASIFLTYFVEDTKKPKVFLNRDQQRLNNRTDNWTNKIHFPKLQFNRE</sequence>
<keyword evidence="3" id="KW-1185">Reference proteome</keyword>
<evidence type="ECO:0000313" key="3">
    <source>
        <dbReference type="Proteomes" id="UP000215914"/>
    </source>
</evidence>
<evidence type="ECO:0000313" key="2">
    <source>
        <dbReference type="EMBL" id="KAF5764335.1"/>
    </source>
</evidence>
<comment type="caution">
    <text evidence="2">The sequence shown here is derived from an EMBL/GenBank/DDBJ whole genome shotgun (WGS) entry which is preliminary data.</text>
</comment>
<name>A0A9K3H1Z0_HELAN</name>
<protein>
    <submittedName>
        <fullName evidence="2">Uncharacterized protein</fullName>
    </submittedName>
</protein>
<dbReference type="AlphaFoldDB" id="A0A9K3H1Z0"/>
<accession>A0A9K3H1Z0</accession>
<evidence type="ECO:0000256" key="1">
    <source>
        <dbReference type="SAM" id="SignalP"/>
    </source>
</evidence>